<dbReference type="PANTHER" id="PTHR30055:SF234">
    <property type="entry name" value="HTH-TYPE TRANSCRIPTIONAL REGULATOR BETI"/>
    <property type="match status" value="1"/>
</dbReference>
<keyword evidence="7" id="KW-1185">Reference proteome</keyword>
<evidence type="ECO:0000313" key="7">
    <source>
        <dbReference type="Proteomes" id="UP000248021"/>
    </source>
</evidence>
<dbReference type="PANTHER" id="PTHR30055">
    <property type="entry name" value="HTH-TYPE TRANSCRIPTIONAL REGULATOR RUTR"/>
    <property type="match status" value="1"/>
</dbReference>
<dbReference type="Proteomes" id="UP000248021">
    <property type="component" value="Unassembled WGS sequence"/>
</dbReference>
<evidence type="ECO:0000256" key="1">
    <source>
        <dbReference type="ARBA" id="ARBA00023015"/>
    </source>
</evidence>
<feature type="domain" description="HTH tetR-type" evidence="5">
    <location>
        <begin position="42"/>
        <end position="102"/>
    </location>
</feature>
<organism evidence="6 7">
    <name type="scientific">Chelatococcus asaccharovorans</name>
    <dbReference type="NCBI Taxonomy" id="28210"/>
    <lineage>
        <taxon>Bacteria</taxon>
        <taxon>Pseudomonadati</taxon>
        <taxon>Pseudomonadota</taxon>
        <taxon>Alphaproteobacteria</taxon>
        <taxon>Hyphomicrobiales</taxon>
        <taxon>Chelatococcaceae</taxon>
        <taxon>Chelatococcus</taxon>
    </lineage>
</organism>
<dbReference type="GO" id="GO:0000976">
    <property type="term" value="F:transcription cis-regulatory region binding"/>
    <property type="evidence" value="ECO:0007669"/>
    <property type="project" value="TreeGrafter"/>
</dbReference>
<dbReference type="Gene3D" id="1.10.357.10">
    <property type="entry name" value="Tetracycline Repressor, domain 2"/>
    <property type="match status" value="1"/>
</dbReference>
<evidence type="ECO:0000256" key="4">
    <source>
        <dbReference type="PROSITE-ProRule" id="PRU00335"/>
    </source>
</evidence>
<keyword evidence="1" id="KW-0805">Transcription regulation</keyword>
<accession>A0A2V3UEP8</accession>
<dbReference type="AlphaFoldDB" id="A0A2V3UEP8"/>
<dbReference type="InterPro" id="IPR036271">
    <property type="entry name" value="Tet_transcr_reg_TetR-rel_C_sf"/>
</dbReference>
<protein>
    <submittedName>
        <fullName evidence="6">TetR family transcriptional regulator</fullName>
    </submittedName>
</protein>
<dbReference type="InterPro" id="IPR050109">
    <property type="entry name" value="HTH-type_TetR-like_transc_reg"/>
</dbReference>
<dbReference type="RefSeq" id="WP_110374251.1">
    <property type="nucleotide sequence ID" value="NZ_JAHBRY010000001.1"/>
</dbReference>
<reference evidence="6 7" key="1">
    <citation type="submission" date="2018-05" db="EMBL/GenBank/DDBJ databases">
        <title>Genomic Encyclopedia of Type Strains, Phase IV (KMG-IV): sequencing the most valuable type-strain genomes for metagenomic binning, comparative biology and taxonomic classification.</title>
        <authorList>
            <person name="Goeker M."/>
        </authorList>
    </citation>
    <scope>NUCLEOTIDE SEQUENCE [LARGE SCALE GENOMIC DNA]</scope>
    <source>
        <strain evidence="6 7">DSM 6462</strain>
    </source>
</reference>
<evidence type="ECO:0000313" key="6">
    <source>
        <dbReference type="EMBL" id="PXW61986.1"/>
    </source>
</evidence>
<evidence type="ECO:0000256" key="2">
    <source>
        <dbReference type="ARBA" id="ARBA00023125"/>
    </source>
</evidence>
<keyword evidence="3" id="KW-0804">Transcription</keyword>
<evidence type="ECO:0000259" key="5">
    <source>
        <dbReference type="PROSITE" id="PS50977"/>
    </source>
</evidence>
<sequence>MLKKANEAGRPVETPIPWEDFLADIVNRWSGETGERKQDRSKRREQEILRAALRVFARDGISRARIGDIASEAGMPVSSIYEYYPGKEELAYAVPLSVFGRFYSEYAEAVAGKTTARERLRLYLWLAADFARRNPEWSRTLYLEIWPSVLVGETTVRHAIDDYARIIVHLIRQGEAAGEWPAGHNPYETATILNGSVNQLIITWLIYRRPRDLMKATGSVIDRAMTLLGPVEPPRPRRKPRPGTAKS</sequence>
<dbReference type="GO" id="GO:0003700">
    <property type="term" value="F:DNA-binding transcription factor activity"/>
    <property type="evidence" value="ECO:0007669"/>
    <property type="project" value="TreeGrafter"/>
</dbReference>
<evidence type="ECO:0000256" key="3">
    <source>
        <dbReference type="ARBA" id="ARBA00023163"/>
    </source>
</evidence>
<dbReference type="Gene3D" id="1.10.10.60">
    <property type="entry name" value="Homeodomain-like"/>
    <property type="match status" value="1"/>
</dbReference>
<dbReference type="EMBL" id="QJJK01000003">
    <property type="protein sequence ID" value="PXW61986.1"/>
    <property type="molecule type" value="Genomic_DNA"/>
</dbReference>
<dbReference type="PROSITE" id="PS50977">
    <property type="entry name" value="HTH_TETR_2"/>
    <property type="match status" value="1"/>
</dbReference>
<gene>
    <name evidence="6" type="ORF">C7450_103508</name>
</gene>
<dbReference type="SUPFAM" id="SSF48498">
    <property type="entry name" value="Tetracyclin repressor-like, C-terminal domain"/>
    <property type="match status" value="1"/>
</dbReference>
<dbReference type="InterPro" id="IPR001647">
    <property type="entry name" value="HTH_TetR"/>
</dbReference>
<name>A0A2V3UEP8_9HYPH</name>
<dbReference type="InterPro" id="IPR009057">
    <property type="entry name" value="Homeodomain-like_sf"/>
</dbReference>
<proteinExistence type="predicted"/>
<dbReference type="PRINTS" id="PR00455">
    <property type="entry name" value="HTHTETR"/>
</dbReference>
<dbReference type="Pfam" id="PF00440">
    <property type="entry name" value="TetR_N"/>
    <property type="match status" value="1"/>
</dbReference>
<dbReference type="SUPFAM" id="SSF46689">
    <property type="entry name" value="Homeodomain-like"/>
    <property type="match status" value="1"/>
</dbReference>
<comment type="caution">
    <text evidence="6">The sequence shown here is derived from an EMBL/GenBank/DDBJ whole genome shotgun (WGS) entry which is preliminary data.</text>
</comment>
<keyword evidence="2 4" id="KW-0238">DNA-binding</keyword>
<dbReference type="OrthoDB" id="9798857at2"/>
<feature type="DNA-binding region" description="H-T-H motif" evidence="4">
    <location>
        <begin position="65"/>
        <end position="84"/>
    </location>
</feature>